<keyword evidence="4 9" id="KW-0460">Magnesium</keyword>
<evidence type="ECO:0000256" key="2">
    <source>
        <dbReference type="ARBA" id="ARBA00022679"/>
    </source>
</evidence>
<dbReference type="PANTHER" id="PTHR20857">
    <property type="entry name" value="THIAMINE-PHOSPHATE PYROPHOSPHORYLASE"/>
    <property type="match status" value="1"/>
</dbReference>
<evidence type="ECO:0000256" key="9">
    <source>
        <dbReference type="HAMAP-Rule" id="MF_00097"/>
    </source>
</evidence>
<dbReference type="GO" id="GO:0009229">
    <property type="term" value="P:thiamine diphosphate biosynthetic process"/>
    <property type="evidence" value="ECO:0007669"/>
    <property type="project" value="UniProtKB-UniRule"/>
</dbReference>
<dbReference type="NCBIfam" id="TIGR00693">
    <property type="entry name" value="thiE"/>
    <property type="match status" value="1"/>
</dbReference>
<proteinExistence type="inferred from homology"/>
<evidence type="ECO:0000256" key="8">
    <source>
        <dbReference type="ARBA" id="ARBA00047883"/>
    </source>
</evidence>
<dbReference type="Gene3D" id="3.20.20.70">
    <property type="entry name" value="Aldolase class I"/>
    <property type="match status" value="1"/>
</dbReference>
<dbReference type="InterPro" id="IPR022998">
    <property type="entry name" value="ThiamineP_synth_TenI"/>
</dbReference>
<protein>
    <recommendedName>
        <fullName evidence="9">Thiamine-phosphate synthase</fullName>
        <shortName evidence="9">TP synthase</shortName>
        <shortName evidence="9">TPS</shortName>
        <ecNumber evidence="9">2.5.1.3</ecNumber>
    </recommendedName>
    <alternativeName>
        <fullName evidence="9">Thiamine-phosphate pyrophosphorylase</fullName>
        <shortName evidence="9">TMP pyrophosphorylase</shortName>
        <shortName evidence="9">TMP-PPase</shortName>
    </alternativeName>
</protein>
<dbReference type="CDD" id="cd00564">
    <property type="entry name" value="TMP_TenI"/>
    <property type="match status" value="1"/>
</dbReference>
<dbReference type="InterPro" id="IPR036206">
    <property type="entry name" value="ThiamineP_synth_sf"/>
</dbReference>
<dbReference type="GO" id="GO:0004789">
    <property type="term" value="F:thiamine-phosphate diphosphorylase activity"/>
    <property type="evidence" value="ECO:0007669"/>
    <property type="project" value="UniProtKB-UniRule"/>
</dbReference>
<feature type="binding site" evidence="9">
    <location>
        <position position="80"/>
    </location>
    <ligand>
        <name>Mg(2+)</name>
        <dbReference type="ChEBI" id="CHEBI:18420"/>
    </ligand>
</feature>
<evidence type="ECO:0000313" key="14">
    <source>
        <dbReference type="Proteomes" id="UP001220962"/>
    </source>
</evidence>
<dbReference type="GO" id="GO:0009228">
    <property type="term" value="P:thiamine biosynthetic process"/>
    <property type="evidence" value="ECO:0007669"/>
    <property type="project" value="UniProtKB-KW"/>
</dbReference>
<feature type="binding site" evidence="9">
    <location>
        <position position="175"/>
    </location>
    <ligand>
        <name>2-[(2R,5Z)-2-carboxy-4-methylthiazol-5(2H)-ylidene]ethyl phosphate</name>
        <dbReference type="ChEBI" id="CHEBI:62899"/>
    </ligand>
</feature>
<comment type="catalytic activity">
    <reaction evidence="7 9 10">
        <text>2-(2-carboxy-4-methylthiazol-5-yl)ethyl phosphate + 4-amino-2-methyl-5-(diphosphooxymethyl)pyrimidine + 2 H(+) = thiamine phosphate + CO2 + diphosphate</text>
        <dbReference type="Rhea" id="RHEA:47848"/>
        <dbReference type="ChEBI" id="CHEBI:15378"/>
        <dbReference type="ChEBI" id="CHEBI:16526"/>
        <dbReference type="ChEBI" id="CHEBI:33019"/>
        <dbReference type="ChEBI" id="CHEBI:37575"/>
        <dbReference type="ChEBI" id="CHEBI:57841"/>
        <dbReference type="ChEBI" id="CHEBI:62890"/>
        <dbReference type="EC" id="2.5.1.3"/>
    </reaction>
</comment>
<feature type="binding site" evidence="9">
    <location>
        <begin position="44"/>
        <end position="48"/>
    </location>
    <ligand>
        <name>4-amino-2-methyl-5-(diphosphooxymethyl)pyrimidine</name>
        <dbReference type="ChEBI" id="CHEBI:57841"/>
    </ligand>
</feature>
<comment type="similarity">
    <text evidence="9 10">Belongs to the thiamine-phosphate synthase family.</text>
</comment>
<evidence type="ECO:0000256" key="6">
    <source>
        <dbReference type="ARBA" id="ARBA00047334"/>
    </source>
</evidence>
<evidence type="ECO:0000256" key="11">
    <source>
        <dbReference type="RuleBase" id="RU004253"/>
    </source>
</evidence>
<dbReference type="SUPFAM" id="SSF51391">
    <property type="entry name" value="Thiamin phosphate synthase"/>
    <property type="match status" value="1"/>
</dbReference>
<dbReference type="EC" id="2.5.1.3" evidence="9"/>
<organism evidence="13 14">
    <name type="scientific">Paenibacillus urinalis</name>
    <dbReference type="NCBI Taxonomy" id="521520"/>
    <lineage>
        <taxon>Bacteria</taxon>
        <taxon>Bacillati</taxon>
        <taxon>Bacillota</taxon>
        <taxon>Bacilli</taxon>
        <taxon>Bacillales</taxon>
        <taxon>Paenibacillaceae</taxon>
        <taxon>Paenibacillus</taxon>
    </lineage>
</organism>
<evidence type="ECO:0000256" key="1">
    <source>
        <dbReference type="ARBA" id="ARBA00005165"/>
    </source>
</evidence>
<dbReference type="HAMAP" id="MF_00097">
    <property type="entry name" value="TMP_synthase"/>
    <property type="match status" value="1"/>
</dbReference>
<feature type="binding site" evidence="9">
    <location>
        <position position="146"/>
    </location>
    <ligand>
        <name>4-amino-2-methyl-5-(diphosphooxymethyl)pyrimidine</name>
        <dbReference type="ChEBI" id="CHEBI:57841"/>
    </ligand>
</feature>
<dbReference type="FunFam" id="3.20.20.70:FF:000096">
    <property type="entry name" value="Thiamine-phosphate synthase"/>
    <property type="match status" value="1"/>
</dbReference>
<dbReference type="GO" id="GO:0000287">
    <property type="term" value="F:magnesium ion binding"/>
    <property type="evidence" value="ECO:0007669"/>
    <property type="project" value="UniProtKB-UniRule"/>
</dbReference>
<feature type="domain" description="Thiamine phosphate synthase/TenI" evidence="12">
    <location>
        <begin position="15"/>
        <end position="198"/>
    </location>
</feature>
<dbReference type="AlphaFoldDB" id="A0AAX3MWD0"/>
<sequence length="218" mass="23579">MSRISSVRMKELLRVYFVMGSRNCVQAPEDTLEAALTGGVTLFQFREKGPGCLEGAERIEFARRLQKLCREHNVPFIVNDDVDLALEVDADGVHVGQEDEEAGLVRQRIGDRILGISAHTIQEAARAYAQGADYIGVGPIYPTKSKDDAQAVQGPEIIKAMRNANITLPIVGIGGITADNAKDVFASGADGIAVISAISYAEDIAGRVRQLQHNFKEA</sequence>
<dbReference type="Proteomes" id="UP001220962">
    <property type="component" value="Chromosome"/>
</dbReference>
<comment type="function">
    <text evidence="9">Condenses 4-methyl-5-(beta-hydroxyethyl)thiazole monophosphate (THZ-P) and 2-methyl-4-amino-5-hydroxymethyl pyrimidine pyrophosphate (HMP-PP) to form thiamine monophosphate (TMP).</text>
</comment>
<keyword evidence="3 9" id="KW-0479">Metal-binding</keyword>
<comment type="catalytic activity">
    <reaction evidence="8 9 10">
        <text>2-[(2R,5Z)-2-carboxy-4-methylthiazol-5(2H)-ylidene]ethyl phosphate + 4-amino-2-methyl-5-(diphosphooxymethyl)pyrimidine + 2 H(+) = thiamine phosphate + CO2 + diphosphate</text>
        <dbReference type="Rhea" id="RHEA:47844"/>
        <dbReference type="ChEBI" id="CHEBI:15378"/>
        <dbReference type="ChEBI" id="CHEBI:16526"/>
        <dbReference type="ChEBI" id="CHEBI:33019"/>
        <dbReference type="ChEBI" id="CHEBI:37575"/>
        <dbReference type="ChEBI" id="CHEBI:57841"/>
        <dbReference type="ChEBI" id="CHEBI:62899"/>
        <dbReference type="EC" id="2.5.1.3"/>
    </reaction>
</comment>
<dbReference type="RefSeq" id="WP_205054838.1">
    <property type="nucleotide sequence ID" value="NZ_CP118101.1"/>
</dbReference>
<comment type="pathway">
    <text evidence="1 9 11">Cofactor biosynthesis; thiamine diphosphate biosynthesis; thiamine phosphate from 4-amino-2-methyl-5-diphosphomethylpyrimidine and 4-methyl-5-(2-phosphoethyl)-thiazole: step 1/1.</text>
</comment>
<feature type="binding site" evidence="9">
    <location>
        <position position="79"/>
    </location>
    <ligand>
        <name>4-amino-2-methyl-5-(diphosphooxymethyl)pyrimidine</name>
        <dbReference type="ChEBI" id="CHEBI:57841"/>
    </ligand>
</feature>
<feature type="binding site" evidence="9">
    <location>
        <begin position="195"/>
        <end position="196"/>
    </location>
    <ligand>
        <name>2-[(2R,5Z)-2-carboxy-4-methylthiazol-5(2H)-ylidene]ethyl phosphate</name>
        <dbReference type="ChEBI" id="CHEBI:62899"/>
    </ligand>
</feature>
<feature type="binding site" evidence="9">
    <location>
        <position position="99"/>
    </location>
    <ligand>
        <name>Mg(2+)</name>
        <dbReference type="ChEBI" id="CHEBI:18420"/>
    </ligand>
</feature>
<name>A0AAX3MWD0_9BACL</name>
<comment type="cofactor">
    <cofactor evidence="9">
        <name>Mg(2+)</name>
        <dbReference type="ChEBI" id="CHEBI:18420"/>
    </cofactor>
    <text evidence="9">Binds 1 Mg(2+) ion per subunit.</text>
</comment>
<dbReference type="InterPro" id="IPR013785">
    <property type="entry name" value="Aldolase_TIM"/>
</dbReference>
<dbReference type="GO" id="GO:0005737">
    <property type="term" value="C:cytoplasm"/>
    <property type="evidence" value="ECO:0007669"/>
    <property type="project" value="TreeGrafter"/>
</dbReference>
<keyword evidence="5 9" id="KW-0784">Thiamine biosynthesis</keyword>
<gene>
    <name evidence="9 13" type="primary">thiE</name>
    <name evidence="13" type="ORF">PUW23_19695</name>
</gene>
<evidence type="ECO:0000256" key="4">
    <source>
        <dbReference type="ARBA" id="ARBA00022842"/>
    </source>
</evidence>
<reference evidence="13" key="1">
    <citation type="submission" date="2023-02" db="EMBL/GenBank/DDBJ databases">
        <title>Pathogen: clinical or host-associated sample.</title>
        <authorList>
            <person name="Hergert J."/>
            <person name="Casey R."/>
            <person name="Wagner J."/>
            <person name="Young E.L."/>
            <person name="Oakeson K.F."/>
        </authorList>
    </citation>
    <scope>NUCLEOTIDE SEQUENCE</scope>
    <source>
        <strain evidence="13">2022CK-00830</strain>
    </source>
</reference>
<dbReference type="PANTHER" id="PTHR20857:SF15">
    <property type="entry name" value="THIAMINE-PHOSPHATE SYNTHASE"/>
    <property type="match status" value="1"/>
</dbReference>
<evidence type="ECO:0000313" key="13">
    <source>
        <dbReference type="EMBL" id="WDH81716.1"/>
    </source>
</evidence>
<dbReference type="InterPro" id="IPR034291">
    <property type="entry name" value="TMP_synthase"/>
</dbReference>
<evidence type="ECO:0000256" key="10">
    <source>
        <dbReference type="RuleBase" id="RU003826"/>
    </source>
</evidence>
<evidence type="ECO:0000256" key="7">
    <source>
        <dbReference type="ARBA" id="ARBA00047851"/>
    </source>
</evidence>
<feature type="binding site" evidence="9">
    <location>
        <position position="117"/>
    </location>
    <ligand>
        <name>4-amino-2-methyl-5-(diphosphooxymethyl)pyrimidine</name>
        <dbReference type="ChEBI" id="CHEBI:57841"/>
    </ligand>
</feature>
<evidence type="ECO:0000256" key="3">
    <source>
        <dbReference type="ARBA" id="ARBA00022723"/>
    </source>
</evidence>
<comment type="catalytic activity">
    <reaction evidence="6 9 10">
        <text>4-methyl-5-(2-phosphooxyethyl)-thiazole + 4-amino-2-methyl-5-(diphosphooxymethyl)pyrimidine + H(+) = thiamine phosphate + diphosphate</text>
        <dbReference type="Rhea" id="RHEA:22328"/>
        <dbReference type="ChEBI" id="CHEBI:15378"/>
        <dbReference type="ChEBI" id="CHEBI:33019"/>
        <dbReference type="ChEBI" id="CHEBI:37575"/>
        <dbReference type="ChEBI" id="CHEBI:57841"/>
        <dbReference type="ChEBI" id="CHEBI:58296"/>
        <dbReference type="EC" id="2.5.1.3"/>
    </reaction>
</comment>
<feature type="binding site" evidence="9">
    <location>
        <begin position="143"/>
        <end position="145"/>
    </location>
    <ligand>
        <name>2-[(2R,5Z)-2-carboxy-4-methylthiazol-5(2H)-ylidene]ethyl phosphate</name>
        <dbReference type="ChEBI" id="CHEBI:62899"/>
    </ligand>
</feature>
<accession>A0AAX3MWD0</accession>
<evidence type="ECO:0000256" key="5">
    <source>
        <dbReference type="ARBA" id="ARBA00022977"/>
    </source>
</evidence>
<evidence type="ECO:0000259" key="12">
    <source>
        <dbReference type="Pfam" id="PF02581"/>
    </source>
</evidence>
<dbReference type="Pfam" id="PF02581">
    <property type="entry name" value="TMP-TENI"/>
    <property type="match status" value="1"/>
</dbReference>
<dbReference type="EMBL" id="CP118101">
    <property type="protein sequence ID" value="WDH81716.1"/>
    <property type="molecule type" value="Genomic_DNA"/>
</dbReference>
<keyword evidence="2 9" id="KW-0808">Transferase</keyword>